<dbReference type="AlphaFoldDB" id="A0A073KCT3"/>
<protein>
    <submittedName>
        <fullName evidence="7">Membrane protein</fullName>
    </submittedName>
</protein>
<comment type="caution">
    <text evidence="7">The sequence shown here is derived from an EMBL/GenBank/DDBJ whole genome shotgun (WGS) entry which is preliminary data.</text>
</comment>
<dbReference type="InterPro" id="IPR016941">
    <property type="entry name" value="UCP029962"/>
</dbReference>
<evidence type="ECO:0000256" key="2">
    <source>
        <dbReference type="ARBA" id="ARBA00022692"/>
    </source>
</evidence>
<feature type="transmembrane region" description="Helical" evidence="5">
    <location>
        <begin position="36"/>
        <end position="53"/>
    </location>
</feature>
<comment type="subcellular location">
    <subcellularLocation>
        <location evidence="1">Endomembrane system</location>
        <topology evidence="1">Multi-pass membrane protein</topology>
    </subcellularLocation>
</comment>
<sequence>MKKFINRFRFMLHFRRFGPFLYDFFTSKEVPMRKKVLSIGFLIGYVVFPFDLIPDFFLFFGVLDDIAVVAFILQQIVKMAPPHLQEKYDLNKG</sequence>
<dbReference type="eggNOG" id="COG3339">
    <property type="taxonomic scope" value="Bacteria"/>
</dbReference>
<evidence type="ECO:0000259" key="6">
    <source>
        <dbReference type="Pfam" id="PF06803"/>
    </source>
</evidence>
<evidence type="ECO:0000256" key="4">
    <source>
        <dbReference type="ARBA" id="ARBA00023136"/>
    </source>
</evidence>
<dbReference type="EMBL" id="JOTM01000008">
    <property type="protein sequence ID" value="KEK24267.1"/>
    <property type="molecule type" value="Genomic_DNA"/>
</dbReference>
<dbReference type="PIRSF" id="PIRSF029962">
    <property type="entry name" value="UCP029962"/>
    <property type="match status" value="1"/>
</dbReference>
<evidence type="ECO:0000313" key="7">
    <source>
        <dbReference type="EMBL" id="KEK24267.1"/>
    </source>
</evidence>
<feature type="domain" description="DUF1232" evidence="6">
    <location>
        <begin position="36"/>
        <end position="71"/>
    </location>
</feature>
<proteinExistence type="predicted"/>
<gene>
    <name evidence="7" type="ORF">BAGA_28255</name>
</gene>
<keyword evidence="8" id="KW-1185">Reference proteome</keyword>
<dbReference type="Proteomes" id="UP000027778">
    <property type="component" value="Unassembled WGS sequence"/>
</dbReference>
<dbReference type="STRING" id="574375.AZF08_19455"/>
<evidence type="ECO:0000256" key="5">
    <source>
        <dbReference type="SAM" id="Phobius"/>
    </source>
</evidence>
<keyword evidence="2 5" id="KW-0812">Transmembrane</keyword>
<evidence type="ECO:0000256" key="3">
    <source>
        <dbReference type="ARBA" id="ARBA00022989"/>
    </source>
</evidence>
<keyword evidence="4 5" id="KW-0472">Membrane</keyword>
<dbReference type="OrthoDB" id="2679475at2"/>
<evidence type="ECO:0000313" key="8">
    <source>
        <dbReference type="Proteomes" id="UP000027778"/>
    </source>
</evidence>
<dbReference type="GO" id="GO:0012505">
    <property type="term" value="C:endomembrane system"/>
    <property type="evidence" value="ECO:0007669"/>
    <property type="project" value="UniProtKB-SubCell"/>
</dbReference>
<reference evidence="7 8" key="1">
    <citation type="submission" date="2014-06" db="EMBL/GenBank/DDBJ databases">
        <title>Draft genome sequence of Bacillus gaemokensis JCM 15801 (MCCC 1A00707).</title>
        <authorList>
            <person name="Lai Q."/>
            <person name="Liu Y."/>
            <person name="Shao Z."/>
        </authorList>
    </citation>
    <scope>NUCLEOTIDE SEQUENCE [LARGE SCALE GENOMIC DNA]</scope>
    <source>
        <strain evidence="7 8">JCM 15801</strain>
    </source>
</reference>
<dbReference type="RefSeq" id="WP_033674636.1">
    <property type="nucleotide sequence ID" value="NZ_JOTM01000008.1"/>
</dbReference>
<name>A0A073KCT3_9BACI</name>
<accession>A0A073KCT3</accession>
<dbReference type="Pfam" id="PF06803">
    <property type="entry name" value="DUF1232"/>
    <property type="match status" value="1"/>
</dbReference>
<dbReference type="InterPro" id="IPR010652">
    <property type="entry name" value="DUF1232"/>
</dbReference>
<evidence type="ECO:0000256" key="1">
    <source>
        <dbReference type="ARBA" id="ARBA00004127"/>
    </source>
</evidence>
<organism evidence="7 8">
    <name type="scientific">Bacillus gaemokensis</name>
    <dbReference type="NCBI Taxonomy" id="574375"/>
    <lineage>
        <taxon>Bacteria</taxon>
        <taxon>Bacillati</taxon>
        <taxon>Bacillota</taxon>
        <taxon>Bacilli</taxon>
        <taxon>Bacillales</taxon>
        <taxon>Bacillaceae</taxon>
        <taxon>Bacillus</taxon>
        <taxon>Bacillus cereus group</taxon>
    </lineage>
</organism>
<keyword evidence="3 5" id="KW-1133">Transmembrane helix</keyword>